<organism evidence="2 3">
    <name type="scientific">Parachitinimonas caeni</name>
    <dbReference type="NCBI Taxonomy" id="3031301"/>
    <lineage>
        <taxon>Bacteria</taxon>
        <taxon>Pseudomonadati</taxon>
        <taxon>Pseudomonadota</taxon>
        <taxon>Betaproteobacteria</taxon>
        <taxon>Neisseriales</taxon>
        <taxon>Chitinibacteraceae</taxon>
        <taxon>Parachitinimonas</taxon>
    </lineage>
</organism>
<accession>A0ABT7E2T3</accession>
<gene>
    <name evidence="2" type="ORF">PZA18_21540</name>
</gene>
<dbReference type="RefSeq" id="WP_284102951.1">
    <property type="nucleotide sequence ID" value="NZ_JARRAF010000044.1"/>
</dbReference>
<evidence type="ECO:0000313" key="2">
    <source>
        <dbReference type="EMBL" id="MDK2126632.1"/>
    </source>
</evidence>
<dbReference type="InterPro" id="IPR023346">
    <property type="entry name" value="Lysozyme-like_dom_sf"/>
</dbReference>
<sequence length="201" mass="20734">MPADLVMLMQQCAPQVAPATLRALVKVESGFNPLAININGGTRLARPAASPQEAVAWTSWLVERGYSVDVGLMQVNSANLRRLGVPIATAFDVCTNLRVGAGILAGQYQRSRKQGADGDAALYAALSAYNTGHFSRGIANGYVGKVLAASGAPAPTALSIPPLTVVGRKPSAHAGRAPSSFHADSEVTGFGQASTQFSQGS</sequence>
<comment type="caution">
    <text evidence="2">The sequence shown here is derived from an EMBL/GenBank/DDBJ whole genome shotgun (WGS) entry which is preliminary data.</text>
</comment>
<evidence type="ECO:0000259" key="1">
    <source>
        <dbReference type="Pfam" id="PF01464"/>
    </source>
</evidence>
<dbReference type="Pfam" id="PF01464">
    <property type="entry name" value="SLT"/>
    <property type="match status" value="1"/>
</dbReference>
<dbReference type="CDD" id="cd16892">
    <property type="entry name" value="LT_VirB1-like"/>
    <property type="match status" value="1"/>
</dbReference>
<dbReference type="EMBL" id="JARRAF010000044">
    <property type="protein sequence ID" value="MDK2126632.1"/>
    <property type="molecule type" value="Genomic_DNA"/>
</dbReference>
<name>A0ABT7E2T3_9NEIS</name>
<dbReference type="InterPro" id="IPR008258">
    <property type="entry name" value="Transglycosylase_SLT_dom_1"/>
</dbReference>
<reference evidence="2" key="1">
    <citation type="submission" date="2023-03" db="EMBL/GenBank/DDBJ databases">
        <title>Chitinimonas shenzhenensis gen. nov., sp. nov., a novel member of family Burkholderiaceae isolated from activated sludge collected in Shen Zhen, China.</title>
        <authorList>
            <person name="Wang X."/>
        </authorList>
    </citation>
    <scope>NUCLEOTIDE SEQUENCE</scope>
    <source>
        <strain evidence="2">DQS-5</strain>
    </source>
</reference>
<dbReference type="Proteomes" id="UP001172778">
    <property type="component" value="Unassembled WGS sequence"/>
</dbReference>
<keyword evidence="3" id="KW-1185">Reference proteome</keyword>
<protein>
    <submittedName>
        <fullName evidence="2">Lytic transglycosylase domain-containing protein</fullName>
    </submittedName>
</protein>
<dbReference type="Gene3D" id="1.10.530.10">
    <property type="match status" value="1"/>
</dbReference>
<evidence type="ECO:0000313" key="3">
    <source>
        <dbReference type="Proteomes" id="UP001172778"/>
    </source>
</evidence>
<feature type="domain" description="Transglycosylase SLT" evidence="1">
    <location>
        <begin position="9"/>
        <end position="140"/>
    </location>
</feature>
<dbReference type="SUPFAM" id="SSF53955">
    <property type="entry name" value="Lysozyme-like"/>
    <property type="match status" value="1"/>
</dbReference>
<proteinExistence type="predicted"/>